<gene>
    <name evidence="3" type="ORF">PVAP13_3KG297854</name>
</gene>
<accession>A0A8T0USW4</accession>
<reference evidence="3" key="1">
    <citation type="submission" date="2020-05" db="EMBL/GenBank/DDBJ databases">
        <title>WGS assembly of Panicum virgatum.</title>
        <authorList>
            <person name="Lovell J.T."/>
            <person name="Jenkins J."/>
            <person name="Shu S."/>
            <person name="Juenger T.E."/>
            <person name="Schmutz J."/>
        </authorList>
    </citation>
    <scope>NUCLEOTIDE SEQUENCE</scope>
    <source>
        <strain evidence="3">AP13</strain>
    </source>
</reference>
<keyword evidence="4" id="KW-1185">Reference proteome</keyword>
<dbReference type="AlphaFoldDB" id="A0A8T0USW4"/>
<evidence type="ECO:0000313" key="4">
    <source>
        <dbReference type="Proteomes" id="UP000823388"/>
    </source>
</evidence>
<feature type="compositionally biased region" description="Low complexity" evidence="1">
    <location>
        <begin position="116"/>
        <end position="137"/>
    </location>
</feature>
<dbReference type="Proteomes" id="UP000823388">
    <property type="component" value="Chromosome 3K"/>
</dbReference>
<feature type="signal peptide" evidence="2">
    <location>
        <begin position="1"/>
        <end position="19"/>
    </location>
</feature>
<feature type="chain" id="PRO_5035724953" evidence="2">
    <location>
        <begin position="20"/>
        <end position="166"/>
    </location>
</feature>
<name>A0A8T0USW4_PANVG</name>
<evidence type="ECO:0000256" key="2">
    <source>
        <dbReference type="SAM" id="SignalP"/>
    </source>
</evidence>
<evidence type="ECO:0000256" key="1">
    <source>
        <dbReference type="SAM" id="MobiDB-lite"/>
    </source>
</evidence>
<comment type="caution">
    <text evidence="3">The sequence shown here is derived from an EMBL/GenBank/DDBJ whole genome shotgun (WGS) entry which is preliminary data.</text>
</comment>
<organism evidence="3 4">
    <name type="scientific">Panicum virgatum</name>
    <name type="common">Blackwell switchgrass</name>
    <dbReference type="NCBI Taxonomy" id="38727"/>
    <lineage>
        <taxon>Eukaryota</taxon>
        <taxon>Viridiplantae</taxon>
        <taxon>Streptophyta</taxon>
        <taxon>Embryophyta</taxon>
        <taxon>Tracheophyta</taxon>
        <taxon>Spermatophyta</taxon>
        <taxon>Magnoliopsida</taxon>
        <taxon>Liliopsida</taxon>
        <taxon>Poales</taxon>
        <taxon>Poaceae</taxon>
        <taxon>PACMAD clade</taxon>
        <taxon>Panicoideae</taxon>
        <taxon>Panicodae</taxon>
        <taxon>Paniceae</taxon>
        <taxon>Panicinae</taxon>
        <taxon>Panicum</taxon>
        <taxon>Panicum sect. Hiantes</taxon>
    </lineage>
</organism>
<protein>
    <submittedName>
        <fullName evidence="3">Uncharacterized protein</fullName>
    </submittedName>
</protein>
<proteinExistence type="predicted"/>
<dbReference type="EMBL" id="CM029041">
    <property type="protein sequence ID" value="KAG2625820.1"/>
    <property type="molecule type" value="Genomic_DNA"/>
</dbReference>
<keyword evidence="2" id="KW-0732">Signal</keyword>
<sequence>MPRTAHRLVWLAMVGSVYCTLPDAARATGRAAPAADRRRPAQLRPVEIHRPTIAPTSLRRAERGARAGGSYHTAPAGDRRRRRGAPTPTAERTTRALPHLAVVLPDPTQPHPLLPPAATSPASRPRGGSSPAEVLPPLLAPAPRRRRPGSRTFILSLSRGLRARSI</sequence>
<evidence type="ECO:0000313" key="3">
    <source>
        <dbReference type="EMBL" id="KAG2625820.1"/>
    </source>
</evidence>
<feature type="region of interest" description="Disordered" evidence="1">
    <location>
        <begin position="28"/>
        <end position="151"/>
    </location>
</feature>